<reference evidence="1 2" key="1">
    <citation type="journal article" date="2015" name="Genome Announc.">
        <title>Expanding the biotechnology potential of lactobacilli through comparative genomics of 213 strains and associated genera.</title>
        <authorList>
            <person name="Sun Z."/>
            <person name="Harris H.M."/>
            <person name="McCann A."/>
            <person name="Guo C."/>
            <person name="Argimon S."/>
            <person name="Zhang W."/>
            <person name="Yang X."/>
            <person name="Jeffery I.B."/>
            <person name="Cooney J.C."/>
            <person name="Kagawa T.F."/>
            <person name="Liu W."/>
            <person name="Song Y."/>
            <person name="Salvetti E."/>
            <person name="Wrobel A."/>
            <person name="Rasinkangas P."/>
            <person name="Parkhill J."/>
            <person name="Rea M.C."/>
            <person name="O'Sullivan O."/>
            <person name="Ritari J."/>
            <person name="Douillard F.P."/>
            <person name="Paul Ross R."/>
            <person name="Yang R."/>
            <person name="Briner A.E."/>
            <person name="Felis G.E."/>
            <person name="de Vos W.M."/>
            <person name="Barrangou R."/>
            <person name="Klaenhammer T.R."/>
            <person name="Caufield P.W."/>
            <person name="Cui Y."/>
            <person name="Zhang H."/>
            <person name="O'Toole P.W."/>
        </authorList>
    </citation>
    <scope>NUCLEOTIDE SEQUENCE [LARGE SCALE GENOMIC DNA]</scope>
    <source>
        <strain evidence="1 2">DSM 5661</strain>
    </source>
</reference>
<dbReference type="AlphaFoldDB" id="A0A0R1YB51"/>
<dbReference type="RefSeq" id="WP_155833156.1">
    <property type="nucleotide sequence ID" value="NZ_AZGI01000092.1"/>
</dbReference>
<proteinExistence type="predicted"/>
<keyword evidence="2" id="KW-1185">Reference proteome</keyword>
<dbReference type="PATRIC" id="fig|1423754.3.peg.489"/>
<evidence type="ECO:0000313" key="2">
    <source>
        <dbReference type="Proteomes" id="UP000051223"/>
    </source>
</evidence>
<organism evidence="1 2">
    <name type="scientific">Lactobacillus hamsteri DSM 5661 = JCM 6256</name>
    <dbReference type="NCBI Taxonomy" id="1423754"/>
    <lineage>
        <taxon>Bacteria</taxon>
        <taxon>Bacillati</taxon>
        <taxon>Bacillota</taxon>
        <taxon>Bacilli</taxon>
        <taxon>Lactobacillales</taxon>
        <taxon>Lactobacillaceae</taxon>
        <taxon>Lactobacillus</taxon>
    </lineage>
</organism>
<evidence type="ECO:0000313" key="1">
    <source>
        <dbReference type="EMBL" id="KRM37019.1"/>
    </source>
</evidence>
<dbReference type="STRING" id="1423754.FC39_GL000471"/>
<name>A0A0R1YB51_9LACO</name>
<protein>
    <submittedName>
        <fullName evidence="1">Uncharacterized protein</fullName>
    </submittedName>
</protein>
<gene>
    <name evidence="1" type="ORF">FC39_GL000471</name>
</gene>
<dbReference type="Proteomes" id="UP000051223">
    <property type="component" value="Unassembled WGS sequence"/>
</dbReference>
<sequence length="83" mass="9676">MNKNELELKRELQRIDKHYNVKKLNAGIVIEYADRILCQLHEENDLGWCLQFAPMLTFPGKYGLNLIKSVIAPIEKFEQGESE</sequence>
<comment type="caution">
    <text evidence="1">The sequence shown here is derived from an EMBL/GenBank/DDBJ whole genome shotgun (WGS) entry which is preliminary data.</text>
</comment>
<accession>A0A0R1YB51</accession>
<dbReference type="EMBL" id="AZGI01000092">
    <property type="protein sequence ID" value="KRM37019.1"/>
    <property type="molecule type" value="Genomic_DNA"/>
</dbReference>